<reference evidence="2" key="1">
    <citation type="submission" date="2021-03" db="EMBL/GenBank/DDBJ databases">
        <title>Comparative genomics and phylogenomic investigation of the class Geoglossomycetes provide insights into ecological specialization and systematics.</title>
        <authorList>
            <person name="Melie T."/>
            <person name="Pirro S."/>
            <person name="Miller A.N."/>
            <person name="Quandt A."/>
        </authorList>
    </citation>
    <scope>NUCLEOTIDE SEQUENCE</scope>
    <source>
        <strain evidence="2">CAQ_001_2017</strain>
    </source>
</reference>
<feature type="compositionally biased region" description="Basic residues" evidence="1">
    <location>
        <begin position="1"/>
        <end position="11"/>
    </location>
</feature>
<accession>A0A9P8LB09</accession>
<dbReference type="AlphaFoldDB" id="A0A9P8LB09"/>
<dbReference type="CDD" id="cd14688">
    <property type="entry name" value="bZIP_YAP"/>
    <property type="match status" value="1"/>
</dbReference>
<proteinExistence type="predicted"/>
<dbReference type="Proteomes" id="UP000750711">
    <property type="component" value="Unassembled WGS sequence"/>
</dbReference>
<evidence type="ECO:0000313" key="2">
    <source>
        <dbReference type="EMBL" id="KAH0558850.1"/>
    </source>
</evidence>
<feature type="compositionally biased region" description="Basic and acidic residues" evidence="1">
    <location>
        <begin position="16"/>
        <end position="26"/>
    </location>
</feature>
<organism evidence="2 3">
    <name type="scientific">Trichoglossum hirsutum</name>
    <dbReference type="NCBI Taxonomy" id="265104"/>
    <lineage>
        <taxon>Eukaryota</taxon>
        <taxon>Fungi</taxon>
        <taxon>Dikarya</taxon>
        <taxon>Ascomycota</taxon>
        <taxon>Pezizomycotina</taxon>
        <taxon>Geoglossomycetes</taxon>
        <taxon>Geoglossales</taxon>
        <taxon>Geoglossaceae</taxon>
        <taxon>Trichoglossum</taxon>
    </lineage>
</organism>
<keyword evidence="3" id="KW-1185">Reference proteome</keyword>
<dbReference type="PANTHER" id="PTHR37012">
    <property type="entry name" value="B-ZIP TRANSCRIPTION FACTOR (EUROFUNG)-RELATED"/>
    <property type="match status" value="1"/>
</dbReference>
<evidence type="ECO:0000256" key="1">
    <source>
        <dbReference type="SAM" id="MobiDB-lite"/>
    </source>
</evidence>
<gene>
    <name evidence="2" type="ORF">GP486_004514</name>
</gene>
<dbReference type="GO" id="GO:0003700">
    <property type="term" value="F:DNA-binding transcription factor activity"/>
    <property type="evidence" value="ECO:0007669"/>
    <property type="project" value="InterPro"/>
</dbReference>
<dbReference type="InterPro" id="IPR046347">
    <property type="entry name" value="bZIP_sf"/>
</dbReference>
<evidence type="ECO:0008006" key="4">
    <source>
        <dbReference type="Google" id="ProtNLM"/>
    </source>
</evidence>
<dbReference type="Pfam" id="PF11905">
    <property type="entry name" value="DUF3425"/>
    <property type="match status" value="1"/>
</dbReference>
<name>A0A9P8LB09_9PEZI</name>
<dbReference type="Gene3D" id="1.20.5.170">
    <property type="match status" value="1"/>
</dbReference>
<evidence type="ECO:0000313" key="3">
    <source>
        <dbReference type="Proteomes" id="UP000750711"/>
    </source>
</evidence>
<sequence>MASKAPRKRKTSLPIDADHDAAEQRRRDKKRVQNRLSQQCYREKQASYIKQLERFVENVQSAGSGSADIPSQLQEMQKKQLHLMKENQELREAILRMRKKLLSLSTAASTSADDVIFGRILNATTGESLSQDMATASEAQKPYVTNLAAGTIPVQSEISPVTTPDSMTDPLSMDSSNTMSENIHMPSSAPFSIIPPAVTSADDHNRQLAGSAALRFSAPLPNLSAPSIPTTAPLNAPYYPCREGFRLDPADFSDHVLEESEKLIRETMTRMRFGLFREDWSQRAIARQFTTQQIDEVDHMTLTDLCRIAFRIILRASTLEKYVYAGGTVPVLEKILRWRIAPTTENRDAIDEPFRPTPLQQLVRDRHPTIDFIHWGEVRDQLIIYMGAYNMQTVMMDSLQYLVRDVPELNIAIPVVEFYNAITASLDSSDLSSPEPIIPSYNPFVAYNPNSQNVVRRVKKFGLGRVTERKLMPAFVKKYPFLDIPSAVSKLPVVHYADIGPYEYCFPSPKVAESVS</sequence>
<dbReference type="InterPro" id="IPR021833">
    <property type="entry name" value="DUF3425"/>
</dbReference>
<comment type="caution">
    <text evidence="2">The sequence shown here is derived from an EMBL/GenBank/DDBJ whole genome shotgun (WGS) entry which is preliminary data.</text>
</comment>
<feature type="region of interest" description="Disordered" evidence="1">
    <location>
        <begin position="1"/>
        <end position="38"/>
    </location>
</feature>
<dbReference type="SUPFAM" id="SSF57959">
    <property type="entry name" value="Leucine zipper domain"/>
    <property type="match status" value="1"/>
</dbReference>
<dbReference type="EMBL" id="JAGHQM010000720">
    <property type="protein sequence ID" value="KAH0558850.1"/>
    <property type="molecule type" value="Genomic_DNA"/>
</dbReference>
<dbReference type="PANTHER" id="PTHR37012:SF2">
    <property type="entry name" value="BZIP DOMAIN-CONTAINING PROTEIN-RELATED"/>
    <property type="match status" value="1"/>
</dbReference>
<protein>
    <recommendedName>
        <fullName evidence="4">BZIP domain-containing protein</fullName>
    </recommendedName>
</protein>